<dbReference type="Gene3D" id="1.10.238.10">
    <property type="entry name" value="EF-hand"/>
    <property type="match status" value="1"/>
</dbReference>
<evidence type="ECO:0000313" key="2">
    <source>
        <dbReference type="EMBL" id="KAJ8605427.1"/>
    </source>
</evidence>
<proteinExistence type="predicted"/>
<accession>A0AAD7UH34</accession>
<dbReference type="EMBL" id="JAQMWT010000315">
    <property type="protein sequence ID" value="KAJ8605427.1"/>
    <property type="molecule type" value="Genomic_DNA"/>
</dbReference>
<dbReference type="InterPro" id="IPR011992">
    <property type="entry name" value="EF-hand-dom_pair"/>
</dbReference>
<comment type="caution">
    <text evidence="2">The sequence shown here is derived from an EMBL/GenBank/DDBJ whole genome shotgun (WGS) entry which is preliminary data.</text>
</comment>
<dbReference type="AlphaFoldDB" id="A0AAD7UH34"/>
<reference evidence="2" key="1">
    <citation type="submission" date="2023-01" db="EMBL/GenBank/DDBJ databases">
        <title>Metagenome sequencing of chrysophaentin producing Chrysophaeum taylorii.</title>
        <authorList>
            <person name="Davison J."/>
            <person name="Bewley C."/>
        </authorList>
    </citation>
    <scope>NUCLEOTIDE SEQUENCE</scope>
    <source>
        <strain evidence="2">NIES-1699</strain>
    </source>
</reference>
<dbReference type="CDD" id="cd00051">
    <property type="entry name" value="EFh"/>
    <property type="match status" value="1"/>
</dbReference>
<dbReference type="PROSITE" id="PS50222">
    <property type="entry name" value="EF_HAND_2"/>
    <property type="match status" value="1"/>
</dbReference>
<dbReference type="GO" id="GO:0005509">
    <property type="term" value="F:calcium ion binding"/>
    <property type="evidence" value="ECO:0007669"/>
    <property type="project" value="InterPro"/>
</dbReference>
<name>A0AAD7UH34_9STRA</name>
<organism evidence="2 3">
    <name type="scientific">Chrysophaeum taylorii</name>
    <dbReference type="NCBI Taxonomy" id="2483200"/>
    <lineage>
        <taxon>Eukaryota</taxon>
        <taxon>Sar</taxon>
        <taxon>Stramenopiles</taxon>
        <taxon>Ochrophyta</taxon>
        <taxon>Pelagophyceae</taxon>
        <taxon>Pelagomonadales</taxon>
        <taxon>Pelagomonadaceae</taxon>
        <taxon>Chrysophaeum</taxon>
    </lineage>
</organism>
<dbReference type="InterPro" id="IPR002048">
    <property type="entry name" value="EF_hand_dom"/>
</dbReference>
<dbReference type="Proteomes" id="UP001230188">
    <property type="component" value="Unassembled WGS sequence"/>
</dbReference>
<dbReference type="SUPFAM" id="SSF47473">
    <property type="entry name" value="EF-hand"/>
    <property type="match status" value="1"/>
</dbReference>
<feature type="domain" description="EF-hand" evidence="1">
    <location>
        <begin position="1"/>
        <end position="36"/>
    </location>
</feature>
<evidence type="ECO:0000313" key="3">
    <source>
        <dbReference type="Proteomes" id="UP001230188"/>
    </source>
</evidence>
<evidence type="ECO:0000259" key="1">
    <source>
        <dbReference type="PROSITE" id="PS50222"/>
    </source>
</evidence>
<gene>
    <name evidence="2" type="ORF">CTAYLR_003300</name>
</gene>
<dbReference type="Pfam" id="PF13202">
    <property type="entry name" value="EF-hand_5"/>
    <property type="match status" value="1"/>
</dbReference>
<sequence>MDEELKEKVKNLLDADKDGKLSFEEAKAMALAVTKDVSSAARERLLAWLDTDGDGTISGAEAQAPIVGLWRRLAPYKHSLLASAGFICTFYGRNFKYTILFGRTFATTGWPSLKPALRELAASYERGKKAVKTHAPEIEKAKAALKKIKDDLSSGDEKKKVAVDAARFFSAWKSLDGVFAAIDPKKLLAVLKSAYVGLSASFASVLSESAAKLGVGVGLGDAIGNAINAVVAPVVARWLTRLKDRALENEEIQDVLRDVDDTTLASWVDTLISALSTALGVYVAHRVDDVIYLYSACVAGATLAVDKLAILLPPNLLHDNARLKQLAIATLATAGFVYQRILQRGHLPFFLHLPLAPFAISESILDKMAMSIRAASLQN</sequence>
<keyword evidence="3" id="KW-1185">Reference proteome</keyword>
<protein>
    <recommendedName>
        <fullName evidence="1">EF-hand domain-containing protein</fullName>
    </recommendedName>
</protein>